<sequence>MPRWIFVLFAAALFLSVFGIVLTFIKTGPTQNQPSRPPEQPAATAPRNP</sequence>
<feature type="region of interest" description="Disordered" evidence="1">
    <location>
        <begin position="27"/>
        <end position="49"/>
    </location>
</feature>
<reference evidence="2 3" key="1">
    <citation type="submission" date="2019-06" db="EMBL/GenBank/DDBJ databases">
        <authorList>
            <person name="Rodrigo-Torres L."/>
            <person name="Arahal R. D."/>
            <person name="Lucena T."/>
        </authorList>
    </citation>
    <scope>NUCLEOTIDE SEQUENCE [LARGE SCALE GENOMIC DNA]</scope>
    <source>
        <strain evidence="2 3">SB0023/3</strain>
    </source>
</reference>
<dbReference type="Proteomes" id="UP000410984">
    <property type="component" value="Unassembled WGS sequence"/>
</dbReference>
<dbReference type="EMBL" id="CABFPH010000122">
    <property type="protein sequence ID" value="VUD74409.1"/>
    <property type="molecule type" value="Genomic_DNA"/>
</dbReference>
<dbReference type="AlphaFoldDB" id="A0A509ELP1"/>
<name>A0A509ELP1_9HYPH</name>
<accession>A0A509ELP1</accession>
<protein>
    <submittedName>
        <fullName evidence="2">Uncharacterized protein</fullName>
    </submittedName>
</protein>
<evidence type="ECO:0000313" key="3">
    <source>
        <dbReference type="Proteomes" id="UP000410984"/>
    </source>
</evidence>
<keyword evidence="3" id="KW-1185">Reference proteome</keyword>
<evidence type="ECO:0000313" key="2">
    <source>
        <dbReference type="EMBL" id="VUD74409.1"/>
    </source>
</evidence>
<proteinExistence type="predicted"/>
<organism evidence="2 3">
    <name type="scientific">Methylobacterium symbioticum</name>
    <dbReference type="NCBI Taxonomy" id="2584084"/>
    <lineage>
        <taxon>Bacteria</taxon>
        <taxon>Pseudomonadati</taxon>
        <taxon>Pseudomonadota</taxon>
        <taxon>Alphaproteobacteria</taxon>
        <taxon>Hyphomicrobiales</taxon>
        <taxon>Methylobacteriaceae</taxon>
        <taxon>Methylobacterium</taxon>
    </lineage>
</organism>
<gene>
    <name evidence="2" type="ORF">MET9862_05038</name>
</gene>
<evidence type="ECO:0000256" key="1">
    <source>
        <dbReference type="SAM" id="MobiDB-lite"/>
    </source>
</evidence>
<dbReference type="RefSeq" id="WP_185157001.1">
    <property type="nucleotide sequence ID" value="NZ_CABFPH010000122.1"/>
</dbReference>